<name>A0A919BB23_STRFL</name>
<reference evidence="2" key="1">
    <citation type="journal article" date="2014" name="Int. J. Syst. Evol. Microbiol.">
        <title>Complete genome sequence of Corynebacterium casei LMG S-19264T (=DSM 44701T), isolated from a smear-ripened cheese.</title>
        <authorList>
            <consortium name="US DOE Joint Genome Institute (JGI-PGF)"/>
            <person name="Walter F."/>
            <person name="Albersmeier A."/>
            <person name="Kalinowski J."/>
            <person name="Ruckert C."/>
        </authorList>
    </citation>
    <scope>NUCLEOTIDE SEQUENCE</scope>
    <source>
        <strain evidence="2">JCM 4122</strain>
    </source>
</reference>
<dbReference type="Proteomes" id="UP000632849">
    <property type="component" value="Unassembled WGS sequence"/>
</dbReference>
<evidence type="ECO:0000313" key="2">
    <source>
        <dbReference type="EMBL" id="GHF77057.1"/>
    </source>
</evidence>
<dbReference type="RefSeq" id="WP_190040414.1">
    <property type="nucleotide sequence ID" value="NZ_BNBE01000001.1"/>
</dbReference>
<proteinExistence type="predicted"/>
<reference evidence="2" key="2">
    <citation type="submission" date="2020-09" db="EMBL/GenBank/DDBJ databases">
        <authorList>
            <person name="Sun Q."/>
            <person name="Ohkuma M."/>
        </authorList>
    </citation>
    <scope>NUCLEOTIDE SEQUENCE</scope>
    <source>
        <strain evidence="2">JCM 4122</strain>
    </source>
</reference>
<accession>A0A919BB23</accession>
<keyword evidence="3" id="KW-1185">Reference proteome</keyword>
<gene>
    <name evidence="2" type="ORF">GCM10017667_00430</name>
</gene>
<comment type="caution">
    <text evidence="2">The sequence shown here is derived from an EMBL/GenBank/DDBJ whole genome shotgun (WGS) entry which is preliminary data.</text>
</comment>
<sequence>MARGRTRVVFERRMFRQIASGPEMAAYMLELATRGKAIAEALAPTYTGPTWGTATRSQDYKRSLEAKLTRNTFGWRAEIAANVAYAVQVEFGTGRPYTSQERPQEGHSPKWRTLGRTLEAMRSP</sequence>
<dbReference type="AlphaFoldDB" id="A0A919BB23"/>
<feature type="region of interest" description="Disordered" evidence="1">
    <location>
        <begin position="95"/>
        <end position="124"/>
    </location>
</feature>
<protein>
    <submittedName>
        <fullName evidence="2">Uncharacterized protein</fullName>
    </submittedName>
</protein>
<evidence type="ECO:0000313" key="3">
    <source>
        <dbReference type="Proteomes" id="UP000632849"/>
    </source>
</evidence>
<dbReference type="EMBL" id="BNBE01000001">
    <property type="protein sequence ID" value="GHF77057.1"/>
    <property type="molecule type" value="Genomic_DNA"/>
</dbReference>
<organism evidence="2 3">
    <name type="scientific">Streptomyces filamentosus</name>
    <name type="common">Streptomyces roseosporus</name>
    <dbReference type="NCBI Taxonomy" id="67294"/>
    <lineage>
        <taxon>Bacteria</taxon>
        <taxon>Bacillati</taxon>
        <taxon>Actinomycetota</taxon>
        <taxon>Actinomycetes</taxon>
        <taxon>Kitasatosporales</taxon>
        <taxon>Streptomycetaceae</taxon>
        <taxon>Streptomyces</taxon>
    </lineage>
</organism>
<evidence type="ECO:0000256" key="1">
    <source>
        <dbReference type="SAM" id="MobiDB-lite"/>
    </source>
</evidence>